<protein>
    <submittedName>
        <fullName evidence="1">Uncharacterized protein</fullName>
    </submittedName>
</protein>
<name>A0AA36LM79_YERMO</name>
<evidence type="ECO:0000313" key="2">
    <source>
        <dbReference type="Proteomes" id="UP000040841"/>
    </source>
</evidence>
<dbReference type="EMBL" id="CQBM01000001">
    <property type="protein sequence ID" value="CNH55614.1"/>
    <property type="molecule type" value="Genomic_DNA"/>
</dbReference>
<comment type="caution">
    <text evidence="1">The sequence shown here is derived from an EMBL/GenBank/DDBJ whole genome shotgun (WGS) entry which is preliminary data.</text>
</comment>
<dbReference type="AlphaFoldDB" id="A0AA36LM79"/>
<proteinExistence type="predicted"/>
<evidence type="ECO:0000313" key="1">
    <source>
        <dbReference type="EMBL" id="CNH55614.1"/>
    </source>
</evidence>
<reference evidence="1 2" key="1">
    <citation type="submission" date="2015-03" db="EMBL/GenBank/DDBJ databases">
        <authorList>
            <consortium name="Pathogen Informatics"/>
            <person name="Murphy D."/>
        </authorList>
    </citation>
    <scope>NUCLEOTIDE SEQUENCE [LARGE SCALE GENOMIC DNA]</scope>
    <source>
        <strain evidence="1 2">FE82747</strain>
    </source>
</reference>
<accession>A0AA36LM79</accession>
<gene>
    <name evidence="1" type="ORF">ERS008502_00781</name>
</gene>
<organism evidence="1 2">
    <name type="scientific">Yersinia mollaretii</name>
    <dbReference type="NCBI Taxonomy" id="33060"/>
    <lineage>
        <taxon>Bacteria</taxon>
        <taxon>Pseudomonadati</taxon>
        <taxon>Pseudomonadota</taxon>
        <taxon>Gammaproteobacteria</taxon>
        <taxon>Enterobacterales</taxon>
        <taxon>Yersiniaceae</taxon>
        <taxon>Yersinia</taxon>
    </lineage>
</organism>
<dbReference type="Proteomes" id="UP000040841">
    <property type="component" value="Unassembled WGS sequence"/>
</dbReference>
<sequence length="34" mass="3723">MSLNQGIKLVGIGHGAVGQYSVSYATFRIMRIVR</sequence>